<dbReference type="SUPFAM" id="SSF55785">
    <property type="entry name" value="PYP-like sensor domain (PAS domain)"/>
    <property type="match status" value="1"/>
</dbReference>
<dbReference type="NCBIfam" id="TIGR00254">
    <property type="entry name" value="GGDEF"/>
    <property type="match status" value="1"/>
</dbReference>
<protein>
    <submittedName>
        <fullName evidence="3">Diguanylate cyclase (GGDEF) domain-containing protein</fullName>
    </submittedName>
</protein>
<dbReference type="RefSeq" id="WP_072694207.1">
    <property type="nucleotide sequence ID" value="NZ_FOSJ01000011.1"/>
</dbReference>
<feature type="domain" description="GGDEF" evidence="2">
    <location>
        <begin position="203"/>
        <end position="329"/>
    </location>
</feature>
<feature type="coiled-coil region" evidence="1">
    <location>
        <begin position="3"/>
        <end position="40"/>
    </location>
</feature>
<evidence type="ECO:0000313" key="3">
    <source>
        <dbReference type="EMBL" id="SFK12239.1"/>
    </source>
</evidence>
<evidence type="ECO:0000259" key="2">
    <source>
        <dbReference type="PROSITE" id="PS50887"/>
    </source>
</evidence>
<gene>
    <name evidence="3" type="ORF">SAMN04488569_10112</name>
</gene>
<dbReference type="Pfam" id="PF00990">
    <property type="entry name" value="GGDEF"/>
    <property type="match status" value="1"/>
</dbReference>
<evidence type="ECO:0000313" key="4">
    <source>
        <dbReference type="Proteomes" id="UP000199589"/>
    </source>
</evidence>
<dbReference type="SUPFAM" id="SSF55073">
    <property type="entry name" value="Nucleotide cyclase"/>
    <property type="match status" value="1"/>
</dbReference>
<keyword evidence="1" id="KW-0175">Coiled coil</keyword>
<proteinExistence type="predicted"/>
<dbReference type="InterPro" id="IPR043128">
    <property type="entry name" value="Rev_trsase/Diguanyl_cyclase"/>
</dbReference>
<dbReference type="CDD" id="cd01949">
    <property type="entry name" value="GGDEF"/>
    <property type="match status" value="1"/>
</dbReference>
<evidence type="ECO:0000256" key="1">
    <source>
        <dbReference type="SAM" id="Coils"/>
    </source>
</evidence>
<dbReference type="AlphaFoldDB" id="A0A1I3WYP4"/>
<dbReference type="SMART" id="SM00267">
    <property type="entry name" value="GGDEF"/>
    <property type="match status" value="1"/>
</dbReference>
<dbReference type="InterPro" id="IPR029787">
    <property type="entry name" value="Nucleotide_cyclase"/>
</dbReference>
<dbReference type="Gene3D" id="3.30.450.20">
    <property type="entry name" value="PAS domain"/>
    <property type="match status" value="1"/>
</dbReference>
<sequence>MTENKLNLEIQSLKKELDSVKRLNNELLKLQEEQDSLDFAWSGNLGHWFWDFQVNRVTFNPMKAIALGFKKEELPEYVDFQFFTDRLHPDDYERVMDAMRDHLGNKIPVWEVRYRIKTKSGDYRTYYDRGKVTKRTAEGAPLFLSGIVFDVTEYEEERRRLLEENKEWAIQSKKDSMTGLYNRANILFELGKLVNEAQVGSNKALSIILLDIDNLSHQNSLFGPLFGDEIIRKASQIIENHIKEEDYAGSFEGGKFMIVLPETKKKEAHQIADKIRQELNAADFSEPAEVTSSSGIAQYMPTETVSQLFNRADRMLYRGKTSGKNQVQS</sequence>
<dbReference type="InterPro" id="IPR035965">
    <property type="entry name" value="PAS-like_dom_sf"/>
</dbReference>
<dbReference type="Gene3D" id="3.30.70.270">
    <property type="match status" value="1"/>
</dbReference>
<dbReference type="InterPro" id="IPR013655">
    <property type="entry name" value="PAS_fold_3"/>
</dbReference>
<name>A0A1I3WYP4_9LACT</name>
<dbReference type="STRING" id="258723.GCA_900169305_02016"/>
<organism evidence="3 4">
    <name type="scientific">Marinilactibacillus piezotolerans</name>
    <dbReference type="NCBI Taxonomy" id="258723"/>
    <lineage>
        <taxon>Bacteria</taxon>
        <taxon>Bacillati</taxon>
        <taxon>Bacillota</taxon>
        <taxon>Bacilli</taxon>
        <taxon>Lactobacillales</taxon>
        <taxon>Carnobacteriaceae</taxon>
        <taxon>Marinilactibacillus</taxon>
    </lineage>
</organism>
<dbReference type="InterPro" id="IPR000160">
    <property type="entry name" value="GGDEF_dom"/>
</dbReference>
<dbReference type="InterPro" id="IPR050469">
    <property type="entry name" value="Diguanylate_Cyclase"/>
</dbReference>
<dbReference type="EMBL" id="FOSJ01000011">
    <property type="protein sequence ID" value="SFK12239.1"/>
    <property type="molecule type" value="Genomic_DNA"/>
</dbReference>
<dbReference type="Pfam" id="PF08447">
    <property type="entry name" value="PAS_3"/>
    <property type="match status" value="1"/>
</dbReference>
<reference evidence="4" key="1">
    <citation type="submission" date="2016-10" db="EMBL/GenBank/DDBJ databases">
        <authorList>
            <person name="Varghese N."/>
            <person name="Submissions S."/>
        </authorList>
    </citation>
    <scope>NUCLEOTIDE SEQUENCE [LARGE SCALE GENOMIC DNA]</scope>
    <source>
        <strain evidence="4">DSM 16108</strain>
    </source>
</reference>
<dbReference type="PANTHER" id="PTHR45138:SF9">
    <property type="entry name" value="DIGUANYLATE CYCLASE DGCM-RELATED"/>
    <property type="match status" value="1"/>
</dbReference>
<keyword evidence="4" id="KW-1185">Reference proteome</keyword>
<dbReference type="GO" id="GO:0052621">
    <property type="term" value="F:diguanylate cyclase activity"/>
    <property type="evidence" value="ECO:0007669"/>
    <property type="project" value="TreeGrafter"/>
</dbReference>
<dbReference type="Proteomes" id="UP000199589">
    <property type="component" value="Unassembled WGS sequence"/>
</dbReference>
<dbReference type="OrthoDB" id="9759607at2"/>
<accession>A0A1I3WYP4</accession>
<dbReference type="PROSITE" id="PS50887">
    <property type="entry name" value="GGDEF"/>
    <property type="match status" value="1"/>
</dbReference>
<dbReference type="PANTHER" id="PTHR45138">
    <property type="entry name" value="REGULATORY COMPONENTS OF SENSORY TRANSDUCTION SYSTEM"/>
    <property type="match status" value="1"/>
</dbReference>